<keyword evidence="1 4" id="KW-0808">Transferase</keyword>
<dbReference type="InterPro" id="IPR000182">
    <property type="entry name" value="GNAT_dom"/>
</dbReference>
<accession>A0A7D9D2C6</accession>
<dbReference type="InterPro" id="IPR016181">
    <property type="entry name" value="Acyl_CoA_acyltransferase"/>
</dbReference>
<gene>
    <name evidence="4" type="ORF">JTBM06_V1_30007</name>
</gene>
<protein>
    <submittedName>
        <fullName evidence="4">Acetyltransferase GNAT-family</fullName>
        <ecNumber evidence="4">2.3.1.-</ecNumber>
    </submittedName>
</protein>
<dbReference type="PANTHER" id="PTHR43800">
    <property type="entry name" value="PEPTIDYL-LYSINE N-ACETYLTRANSFERASE YJAB"/>
    <property type="match status" value="1"/>
</dbReference>
<proteinExistence type="predicted"/>
<evidence type="ECO:0000313" key="4">
    <source>
        <dbReference type="EMBL" id="VUX55446.1"/>
    </source>
</evidence>
<keyword evidence="2 4" id="KW-0012">Acyltransferase</keyword>
<dbReference type="EMBL" id="LR633967">
    <property type="protein sequence ID" value="VUX55446.1"/>
    <property type="molecule type" value="Genomic_DNA"/>
</dbReference>
<dbReference type="SUPFAM" id="SSF55729">
    <property type="entry name" value="Acyl-CoA N-acyltransferases (Nat)"/>
    <property type="match status" value="1"/>
</dbReference>
<reference evidence="4" key="1">
    <citation type="submission" date="2019-07" db="EMBL/GenBank/DDBJ databases">
        <authorList>
            <person name="Weber M."/>
            <person name="Kostadinov I."/>
            <person name="Kostadinov D I."/>
        </authorList>
    </citation>
    <scope>NUCLEOTIDE SEQUENCE</scope>
    <source>
        <strain evidence="4">Gfbio:sag-sample-m06:053724c1-46a9-4a36-b237-ea2bf867836b</strain>
    </source>
</reference>
<evidence type="ECO:0000256" key="2">
    <source>
        <dbReference type="ARBA" id="ARBA00023315"/>
    </source>
</evidence>
<dbReference type="Gene3D" id="3.40.630.30">
    <property type="match status" value="1"/>
</dbReference>
<dbReference type="GO" id="GO:0016747">
    <property type="term" value="F:acyltransferase activity, transferring groups other than amino-acyl groups"/>
    <property type="evidence" value="ECO:0007669"/>
    <property type="project" value="InterPro"/>
</dbReference>
<dbReference type="Pfam" id="PF00583">
    <property type="entry name" value="Acetyltransf_1"/>
    <property type="match status" value="1"/>
</dbReference>
<dbReference type="CDD" id="cd04301">
    <property type="entry name" value="NAT_SF"/>
    <property type="match status" value="1"/>
</dbReference>
<sequence>MTEISIKLAGSEHLSAIPAIELAASAMFPEADLPVEVRYLVIENQLLQEAQSDARLWVALTNERTPVGFAMAGIIDGGAHLDEMDVMPDFGRQGIGTRLVRTIIDWARSDDHSQLTLITFRHLPWNAPFYEKMGFEAMKSSELGDELASLLQAESEAGIDVHKRVCMQLNLTQDRN</sequence>
<dbReference type="PANTHER" id="PTHR43800:SF1">
    <property type="entry name" value="PEPTIDYL-LYSINE N-ACETYLTRANSFERASE YJAB"/>
    <property type="match status" value="1"/>
</dbReference>
<evidence type="ECO:0000256" key="1">
    <source>
        <dbReference type="ARBA" id="ARBA00022679"/>
    </source>
</evidence>
<name>A0A7D9D2C6_9GAMM</name>
<dbReference type="AlphaFoldDB" id="A0A7D9D2C6"/>
<feature type="domain" description="N-acetyltransferase" evidence="3">
    <location>
        <begin position="4"/>
        <end position="172"/>
    </location>
</feature>
<organism evidence="4">
    <name type="scientific">uncultured Woeseiaceae bacterium</name>
    <dbReference type="NCBI Taxonomy" id="1983305"/>
    <lineage>
        <taxon>Bacteria</taxon>
        <taxon>Pseudomonadati</taxon>
        <taxon>Pseudomonadota</taxon>
        <taxon>Gammaproteobacteria</taxon>
        <taxon>Woeseiales</taxon>
        <taxon>Woeseiaceae</taxon>
        <taxon>environmental samples</taxon>
    </lineage>
</organism>
<evidence type="ECO:0000259" key="3">
    <source>
        <dbReference type="PROSITE" id="PS51186"/>
    </source>
</evidence>
<dbReference type="PROSITE" id="PS51186">
    <property type="entry name" value="GNAT"/>
    <property type="match status" value="1"/>
</dbReference>
<dbReference type="EC" id="2.3.1.-" evidence="4"/>